<dbReference type="VEuPathDB" id="TrichDB:TVAGG3_0795580"/>
<dbReference type="InParanoid" id="A2FNA1"/>
<dbReference type="RefSeq" id="XP_001306559.1">
    <property type="nucleotide sequence ID" value="XM_001306558.1"/>
</dbReference>
<protein>
    <submittedName>
        <fullName evidence="2">Uncharacterized protein</fullName>
    </submittedName>
</protein>
<accession>A2FNA1</accession>
<organism evidence="2 3">
    <name type="scientific">Trichomonas vaginalis (strain ATCC PRA-98 / G3)</name>
    <dbReference type="NCBI Taxonomy" id="412133"/>
    <lineage>
        <taxon>Eukaryota</taxon>
        <taxon>Metamonada</taxon>
        <taxon>Parabasalia</taxon>
        <taxon>Trichomonadida</taxon>
        <taxon>Trichomonadidae</taxon>
        <taxon>Trichomonas</taxon>
    </lineage>
</organism>
<dbReference type="AlphaFoldDB" id="A2FNA1"/>
<sequence length="155" mass="18546">MLIYPQNYGPYPYQMPKMYTKRTTPQSERDYLRVQQRVMLNGHKIYIVSNFIDRYFGTHVTIAILTSLAKIIMSKHKIKLDRLARRNRQALLCWYAENWDIICPVLKQKDFIDKVKLINEENMKIQKEKKEEEQTEQKIEEIVDPSDLVSLLNSH</sequence>
<dbReference type="Proteomes" id="UP000001542">
    <property type="component" value="Unassembled WGS sequence"/>
</dbReference>
<gene>
    <name evidence="2" type="ORF">TVAG_336150</name>
</gene>
<evidence type="ECO:0000313" key="3">
    <source>
        <dbReference type="Proteomes" id="UP000001542"/>
    </source>
</evidence>
<keyword evidence="3" id="KW-1185">Reference proteome</keyword>
<dbReference type="KEGG" id="tva:4751350"/>
<proteinExistence type="predicted"/>
<dbReference type="VEuPathDB" id="TrichDB:TVAG_336150"/>
<evidence type="ECO:0000313" key="2">
    <source>
        <dbReference type="EMBL" id="EAX93629.1"/>
    </source>
</evidence>
<reference evidence="2" key="2">
    <citation type="journal article" date="2007" name="Science">
        <title>Draft genome sequence of the sexually transmitted pathogen Trichomonas vaginalis.</title>
        <authorList>
            <person name="Carlton J.M."/>
            <person name="Hirt R.P."/>
            <person name="Silva J.C."/>
            <person name="Delcher A.L."/>
            <person name="Schatz M."/>
            <person name="Zhao Q."/>
            <person name="Wortman J.R."/>
            <person name="Bidwell S.L."/>
            <person name="Alsmark U.C.M."/>
            <person name="Besteiro S."/>
            <person name="Sicheritz-Ponten T."/>
            <person name="Noel C.J."/>
            <person name="Dacks J.B."/>
            <person name="Foster P.G."/>
            <person name="Simillion C."/>
            <person name="Van de Peer Y."/>
            <person name="Miranda-Saavedra D."/>
            <person name="Barton G.J."/>
            <person name="Westrop G.D."/>
            <person name="Mueller S."/>
            <person name="Dessi D."/>
            <person name="Fiori P.L."/>
            <person name="Ren Q."/>
            <person name="Paulsen I."/>
            <person name="Zhang H."/>
            <person name="Bastida-Corcuera F.D."/>
            <person name="Simoes-Barbosa A."/>
            <person name="Brown M.T."/>
            <person name="Hayes R.D."/>
            <person name="Mukherjee M."/>
            <person name="Okumura C.Y."/>
            <person name="Schneider R."/>
            <person name="Smith A.J."/>
            <person name="Vanacova S."/>
            <person name="Villalvazo M."/>
            <person name="Haas B.J."/>
            <person name="Pertea M."/>
            <person name="Feldblyum T.V."/>
            <person name="Utterback T.R."/>
            <person name="Shu C.L."/>
            <person name="Osoegawa K."/>
            <person name="de Jong P.J."/>
            <person name="Hrdy I."/>
            <person name="Horvathova L."/>
            <person name="Zubacova Z."/>
            <person name="Dolezal P."/>
            <person name="Malik S.B."/>
            <person name="Logsdon J.M. Jr."/>
            <person name="Henze K."/>
            <person name="Gupta A."/>
            <person name="Wang C.C."/>
            <person name="Dunne R.L."/>
            <person name="Upcroft J.A."/>
            <person name="Upcroft P."/>
            <person name="White O."/>
            <person name="Salzberg S.L."/>
            <person name="Tang P."/>
            <person name="Chiu C.-H."/>
            <person name="Lee Y.-S."/>
            <person name="Embley T.M."/>
            <person name="Coombs G.H."/>
            <person name="Mottram J.C."/>
            <person name="Tachezy J."/>
            <person name="Fraser-Liggett C.M."/>
            <person name="Johnson P.J."/>
        </authorList>
    </citation>
    <scope>NUCLEOTIDE SEQUENCE [LARGE SCALE GENOMIC DNA]</scope>
    <source>
        <strain evidence="2">G3</strain>
    </source>
</reference>
<dbReference type="EMBL" id="DS113901">
    <property type="protein sequence ID" value="EAX93629.1"/>
    <property type="molecule type" value="Genomic_DNA"/>
</dbReference>
<keyword evidence="1" id="KW-0175">Coiled coil</keyword>
<reference evidence="2" key="1">
    <citation type="submission" date="2006-10" db="EMBL/GenBank/DDBJ databases">
        <authorList>
            <person name="Amadeo P."/>
            <person name="Zhao Q."/>
            <person name="Wortman J."/>
            <person name="Fraser-Liggett C."/>
            <person name="Carlton J."/>
        </authorList>
    </citation>
    <scope>NUCLEOTIDE SEQUENCE</scope>
    <source>
        <strain evidence="2">G3</strain>
    </source>
</reference>
<feature type="coiled-coil region" evidence="1">
    <location>
        <begin position="115"/>
        <end position="142"/>
    </location>
</feature>
<name>A2FNA1_TRIV3</name>
<evidence type="ECO:0000256" key="1">
    <source>
        <dbReference type="SAM" id="Coils"/>
    </source>
</evidence>